<evidence type="ECO:0000256" key="10">
    <source>
        <dbReference type="ARBA" id="ARBA00022982"/>
    </source>
</evidence>
<proteinExistence type="inferred from homology"/>
<dbReference type="RefSeq" id="WP_091190817.1">
    <property type="nucleotide sequence ID" value="NZ_FOMT01000010.1"/>
</dbReference>
<dbReference type="CDD" id="cd04212">
    <property type="entry name" value="CuRO_UO_II"/>
    <property type="match status" value="1"/>
</dbReference>
<keyword evidence="7 16" id="KW-0679">Respiratory chain</keyword>
<feature type="transmembrane region" description="Helical" evidence="19">
    <location>
        <begin position="43"/>
        <end position="67"/>
    </location>
</feature>
<evidence type="ECO:0000256" key="6">
    <source>
        <dbReference type="ARBA" id="ARBA00022475"/>
    </source>
</evidence>
<dbReference type="InterPro" id="IPR010514">
    <property type="entry name" value="COX_ARM"/>
</dbReference>
<dbReference type="AlphaFoldDB" id="A0A1I2HZB5"/>
<keyword evidence="11 19" id="KW-1133">Transmembrane helix</keyword>
<dbReference type="GO" id="GO:0004129">
    <property type="term" value="F:cytochrome-c oxidase activity"/>
    <property type="evidence" value="ECO:0007669"/>
    <property type="project" value="UniProtKB-UniRule"/>
</dbReference>
<comment type="similarity">
    <text evidence="3 16 17">Belongs to the cytochrome c oxidase subunit 2 family.</text>
</comment>
<dbReference type="GO" id="GO:0009486">
    <property type="term" value="F:cytochrome bo3 ubiquinol oxidase activity"/>
    <property type="evidence" value="ECO:0007669"/>
    <property type="project" value="InterPro"/>
</dbReference>
<dbReference type="InterPro" id="IPR045187">
    <property type="entry name" value="CcO_II"/>
</dbReference>
<comment type="catalytic activity">
    <reaction evidence="1 16">
        <text>2 a quinol + O2 = 2 a quinone + 2 H2O</text>
        <dbReference type="Rhea" id="RHEA:55376"/>
        <dbReference type="ChEBI" id="CHEBI:15377"/>
        <dbReference type="ChEBI" id="CHEBI:15379"/>
        <dbReference type="ChEBI" id="CHEBI:24646"/>
        <dbReference type="ChEBI" id="CHEBI:132124"/>
    </reaction>
</comment>
<evidence type="ECO:0000256" key="16">
    <source>
        <dbReference type="PIRNR" id="PIRNR000292"/>
    </source>
</evidence>
<dbReference type="GO" id="GO:0042773">
    <property type="term" value="P:ATP synthesis coupled electron transport"/>
    <property type="evidence" value="ECO:0007669"/>
    <property type="project" value="TreeGrafter"/>
</dbReference>
<dbReference type="EMBL" id="FOMT01000010">
    <property type="protein sequence ID" value="SFF34768.1"/>
    <property type="molecule type" value="Genomic_DNA"/>
</dbReference>
<keyword evidence="6 16" id="KW-1003">Cell membrane</keyword>
<dbReference type="PROSITE" id="PS51257">
    <property type="entry name" value="PROKAR_LIPOPROTEIN"/>
    <property type="match status" value="1"/>
</dbReference>
<dbReference type="GO" id="GO:0005886">
    <property type="term" value="C:plasma membrane"/>
    <property type="evidence" value="ECO:0007669"/>
    <property type="project" value="UniProtKB-SubCell"/>
</dbReference>
<dbReference type="InterPro" id="IPR036257">
    <property type="entry name" value="Cyt_c_oxidase_su2_TM_sf"/>
</dbReference>
<evidence type="ECO:0000256" key="12">
    <source>
        <dbReference type="ARBA" id="ARBA00023002"/>
    </source>
</evidence>
<evidence type="ECO:0000256" key="2">
    <source>
        <dbReference type="ARBA" id="ARBA00004651"/>
    </source>
</evidence>
<reference evidence="23" key="1">
    <citation type="submission" date="2016-10" db="EMBL/GenBank/DDBJ databases">
        <authorList>
            <person name="Varghese N."/>
            <person name="Submissions S."/>
        </authorList>
    </citation>
    <scope>NUCLEOTIDE SEQUENCE [LARGE SCALE GENOMIC DNA]</scope>
    <source>
        <strain evidence="23">CGMCC 1.10784</strain>
    </source>
</reference>
<keyword evidence="9" id="KW-0732">Signal</keyword>
<dbReference type="Proteomes" id="UP000198855">
    <property type="component" value="Unassembled WGS sequence"/>
</dbReference>
<evidence type="ECO:0000259" key="20">
    <source>
        <dbReference type="PROSITE" id="PS50857"/>
    </source>
</evidence>
<dbReference type="Pfam" id="PF06481">
    <property type="entry name" value="COX_ARM"/>
    <property type="match status" value="1"/>
</dbReference>
<evidence type="ECO:0000256" key="9">
    <source>
        <dbReference type="ARBA" id="ARBA00022729"/>
    </source>
</evidence>
<dbReference type="PIRSF" id="PIRSF000292">
    <property type="entry name" value="Ubi_od_II"/>
    <property type="match status" value="1"/>
</dbReference>
<dbReference type="NCBIfam" id="TIGR01433">
    <property type="entry name" value="CyoA"/>
    <property type="match status" value="1"/>
</dbReference>
<feature type="domain" description="Cytochrome oxidase subunit II transmembrane region profile" evidence="21">
    <location>
        <begin position="21"/>
        <end position="119"/>
    </location>
</feature>
<keyword evidence="15" id="KW-0449">Lipoprotein</keyword>
<dbReference type="InterPro" id="IPR006332">
    <property type="entry name" value="QoxA"/>
</dbReference>
<keyword evidence="5 16" id="KW-0813">Transport</keyword>
<evidence type="ECO:0000313" key="22">
    <source>
        <dbReference type="EMBL" id="SFF34768.1"/>
    </source>
</evidence>
<keyword evidence="8 17" id="KW-0812">Transmembrane</keyword>
<dbReference type="InterPro" id="IPR002429">
    <property type="entry name" value="CcO_II-like_C"/>
</dbReference>
<comment type="subcellular location">
    <subcellularLocation>
        <location evidence="2 17">Cell membrane</location>
        <topology evidence="2 17">Multi-pass membrane protein</topology>
    </subcellularLocation>
</comment>
<dbReference type="InterPro" id="IPR008972">
    <property type="entry name" value="Cupredoxin"/>
</dbReference>
<evidence type="ECO:0000256" key="5">
    <source>
        <dbReference type="ARBA" id="ARBA00022448"/>
    </source>
</evidence>
<evidence type="ECO:0000256" key="4">
    <source>
        <dbReference type="ARBA" id="ARBA00016131"/>
    </source>
</evidence>
<gene>
    <name evidence="22" type="ORF">SAMN05216378_0024</name>
</gene>
<dbReference type="SUPFAM" id="SSF49503">
    <property type="entry name" value="Cupredoxins"/>
    <property type="match status" value="1"/>
</dbReference>
<feature type="compositionally biased region" description="Basic and acidic residues" evidence="18">
    <location>
        <begin position="296"/>
        <end position="313"/>
    </location>
</feature>
<dbReference type="SUPFAM" id="SSF81464">
    <property type="entry name" value="Cytochrome c oxidase subunit II-like, transmembrane region"/>
    <property type="match status" value="1"/>
</dbReference>
<keyword evidence="10 16" id="KW-0249">Electron transport</keyword>
<name>A0A1I2HZB5_9BACL</name>
<keyword evidence="12 16" id="KW-0560">Oxidoreductase</keyword>
<dbReference type="Gene3D" id="1.10.287.90">
    <property type="match status" value="1"/>
</dbReference>
<feature type="domain" description="Cytochrome oxidase subunit II copper A binding" evidence="20">
    <location>
        <begin position="125"/>
        <end position="237"/>
    </location>
</feature>
<keyword evidence="14" id="KW-0564">Palmitate</keyword>
<dbReference type="EC" id="1.10.3.-" evidence="16"/>
<dbReference type="NCBIfam" id="TIGR01432">
    <property type="entry name" value="QOXA"/>
    <property type="match status" value="1"/>
</dbReference>
<feature type="transmembrane region" description="Helical" evidence="19">
    <location>
        <begin position="7"/>
        <end position="28"/>
    </location>
</feature>
<evidence type="ECO:0000256" key="14">
    <source>
        <dbReference type="ARBA" id="ARBA00023139"/>
    </source>
</evidence>
<evidence type="ECO:0000259" key="21">
    <source>
        <dbReference type="PROSITE" id="PS50999"/>
    </source>
</evidence>
<dbReference type="PANTHER" id="PTHR22888:SF18">
    <property type="entry name" value="CYTOCHROME BO(3) UBIQUINOL OXIDASE SUBUNIT 2"/>
    <property type="match status" value="1"/>
</dbReference>
<keyword evidence="13 16" id="KW-0472">Membrane</keyword>
<comment type="function">
    <text evidence="16">Catalyzes quinol oxidation with the concomitant reduction of oxygen to water. Subunit II transfers the electrons from a quinol to the binuclear center of the catalytic subunit I.</text>
</comment>
<organism evidence="22 23">
    <name type="scientific">Paenibacillus catalpae</name>
    <dbReference type="NCBI Taxonomy" id="1045775"/>
    <lineage>
        <taxon>Bacteria</taxon>
        <taxon>Bacillati</taxon>
        <taxon>Bacillota</taxon>
        <taxon>Bacilli</taxon>
        <taxon>Bacillales</taxon>
        <taxon>Paenibacillaceae</taxon>
        <taxon>Paenibacillus</taxon>
    </lineage>
</organism>
<dbReference type="InterPro" id="IPR006333">
    <property type="entry name" value="Cyt_o_ubiquinol_oxidase_su2"/>
</dbReference>
<dbReference type="PROSITE" id="PS50857">
    <property type="entry name" value="COX2_CUA"/>
    <property type="match status" value="1"/>
</dbReference>
<evidence type="ECO:0000256" key="17">
    <source>
        <dbReference type="RuleBase" id="RU000456"/>
    </source>
</evidence>
<protein>
    <recommendedName>
        <fullName evidence="4 16">Quinol oxidase subunit 2</fullName>
        <ecNumber evidence="16">1.10.3.-</ecNumber>
    </recommendedName>
</protein>
<dbReference type="STRING" id="1045775.SAMN05216378_0024"/>
<dbReference type="Gene3D" id="2.60.40.420">
    <property type="entry name" value="Cupredoxins - blue copper proteins"/>
    <property type="match status" value="1"/>
</dbReference>
<dbReference type="Pfam" id="PF02790">
    <property type="entry name" value="COX2_TM"/>
    <property type="match status" value="1"/>
</dbReference>
<dbReference type="InterPro" id="IPR034227">
    <property type="entry name" value="CuRO_UO_II"/>
</dbReference>
<evidence type="ECO:0000256" key="7">
    <source>
        <dbReference type="ARBA" id="ARBA00022660"/>
    </source>
</evidence>
<sequence>MRKYFRFLVPLMIMLMAVMLSGCGDQYVVLDPKGPIGESQKDLIWITVWLCAIILVPVLILTAVIVWRYRDKKDNKSAYQPNWEHSTKLETIWWAIPIIIIAILAGVTIKYTYELEPSKPLESAKQPITIEATSLDWKWLFTYPEEGISTVNYVQIPEDTPIRFRVTADQAMNSFWIPQLGGQIYAMSGMAMTLYLQADEVGTFFGTGANFTGEQFAKMTFDVKSTSEADYTSWVASVKSSAPALTDEGFEQLKQPGSSDEQFFSAFPEGLFDKVVMQYVGENGVPAHNHGQKSGPVKDEEGGGHDTSNLEHDMDGMEMTGMEMKGMNHSSHTNQE</sequence>
<dbReference type="InterPro" id="IPR011759">
    <property type="entry name" value="Cyt_c_oxidase_su2_TM_dom"/>
</dbReference>
<dbReference type="PANTHER" id="PTHR22888">
    <property type="entry name" value="CYTOCHROME C OXIDASE, SUBUNIT II"/>
    <property type="match status" value="1"/>
</dbReference>
<evidence type="ECO:0000256" key="11">
    <source>
        <dbReference type="ARBA" id="ARBA00022989"/>
    </source>
</evidence>
<feature type="region of interest" description="Disordered" evidence="18">
    <location>
        <begin position="284"/>
        <end position="313"/>
    </location>
</feature>
<evidence type="ECO:0000256" key="18">
    <source>
        <dbReference type="SAM" id="MobiDB-lite"/>
    </source>
</evidence>
<evidence type="ECO:0000256" key="13">
    <source>
        <dbReference type="ARBA" id="ARBA00023136"/>
    </source>
</evidence>
<dbReference type="Pfam" id="PF00116">
    <property type="entry name" value="COX2"/>
    <property type="match status" value="1"/>
</dbReference>
<evidence type="ECO:0000256" key="8">
    <source>
        <dbReference type="ARBA" id="ARBA00022692"/>
    </source>
</evidence>
<evidence type="ECO:0000256" key="1">
    <source>
        <dbReference type="ARBA" id="ARBA00000725"/>
    </source>
</evidence>
<evidence type="ECO:0000256" key="3">
    <source>
        <dbReference type="ARBA" id="ARBA00007866"/>
    </source>
</evidence>
<feature type="transmembrane region" description="Helical" evidence="19">
    <location>
        <begin position="92"/>
        <end position="113"/>
    </location>
</feature>
<evidence type="ECO:0000313" key="23">
    <source>
        <dbReference type="Proteomes" id="UP000198855"/>
    </source>
</evidence>
<accession>A0A1I2HZB5</accession>
<dbReference type="OrthoDB" id="9783445at2"/>
<dbReference type="GO" id="GO:0005507">
    <property type="term" value="F:copper ion binding"/>
    <property type="evidence" value="ECO:0007669"/>
    <property type="project" value="InterPro"/>
</dbReference>
<dbReference type="PROSITE" id="PS50999">
    <property type="entry name" value="COX2_TM"/>
    <property type="match status" value="1"/>
</dbReference>
<evidence type="ECO:0000256" key="15">
    <source>
        <dbReference type="ARBA" id="ARBA00023288"/>
    </source>
</evidence>
<keyword evidence="23" id="KW-1185">Reference proteome</keyword>
<evidence type="ECO:0000256" key="19">
    <source>
        <dbReference type="SAM" id="Phobius"/>
    </source>
</evidence>
<dbReference type="GO" id="GO:0016682">
    <property type="term" value="F:oxidoreductase activity, acting on diphenols and related substances as donors, oxygen as acceptor"/>
    <property type="evidence" value="ECO:0007669"/>
    <property type="project" value="InterPro"/>
</dbReference>